<dbReference type="RefSeq" id="XP_056504770.1">
    <property type="nucleotide sequence ID" value="XM_056639013.1"/>
</dbReference>
<evidence type="ECO:0000256" key="1">
    <source>
        <dbReference type="SAM" id="SignalP"/>
    </source>
</evidence>
<dbReference type="GeneID" id="81378180"/>
<feature type="signal peptide" evidence="1">
    <location>
        <begin position="1"/>
        <end position="15"/>
    </location>
</feature>
<comment type="caution">
    <text evidence="2">The sequence shown here is derived from an EMBL/GenBank/DDBJ whole genome shotgun (WGS) entry which is preliminary data.</text>
</comment>
<accession>A0A9W9TUD2</accession>
<evidence type="ECO:0000313" key="3">
    <source>
        <dbReference type="Proteomes" id="UP001147733"/>
    </source>
</evidence>
<gene>
    <name evidence="2" type="ORF">N7469_000093</name>
</gene>
<dbReference type="AlphaFoldDB" id="A0A9W9TUD2"/>
<sequence>MQPFTFLSLVGLAMAASHGRMPEKRDLFVSIFLTLALLGEVVDAAANSGALGCALVLSESTSNLNIHEG</sequence>
<dbReference type="Proteomes" id="UP001147733">
    <property type="component" value="Unassembled WGS sequence"/>
</dbReference>
<reference evidence="2" key="1">
    <citation type="submission" date="2022-11" db="EMBL/GenBank/DDBJ databases">
        <authorList>
            <person name="Petersen C."/>
        </authorList>
    </citation>
    <scope>NUCLEOTIDE SEQUENCE</scope>
    <source>
        <strain evidence="2">IBT 23319</strain>
    </source>
</reference>
<reference evidence="2" key="2">
    <citation type="journal article" date="2023" name="IMA Fungus">
        <title>Comparative genomic study of the Penicillium genus elucidates a diverse pangenome and 15 lateral gene transfer events.</title>
        <authorList>
            <person name="Petersen C."/>
            <person name="Sorensen T."/>
            <person name="Nielsen M.R."/>
            <person name="Sondergaard T.E."/>
            <person name="Sorensen J.L."/>
            <person name="Fitzpatrick D.A."/>
            <person name="Frisvad J.C."/>
            <person name="Nielsen K.L."/>
        </authorList>
    </citation>
    <scope>NUCLEOTIDE SEQUENCE</scope>
    <source>
        <strain evidence="2">IBT 23319</strain>
    </source>
</reference>
<keyword evidence="1" id="KW-0732">Signal</keyword>
<evidence type="ECO:0000313" key="2">
    <source>
        <dbReference type="EMBL" id="KAJ5241766.1"/>
    </source>
</evidence>
<dbReference type="EMBL" id="JAPQKT010000001">
    <property type="protein sequence ID" value="KAJ5241766.1"/>
    <property type="molecule type" value="Genomic_DNA"/>
</dbReference>
<organism evidence="2 3">
    <name type="scientific">Penicillium citrinum</name>
    <dbReference type="NCBI Taxonomy" id="5077"/>
    <lineage>
        <taxon>Eukaryota</taxon>
        <taxon>Fungi</taxon>
        <taxon>Dikarya</taxon>
        <taxon>Ascomycota</taxon>
        <taxon>Pezizomycotina</taxon>
        <taxon>Eurotiomycetes</taxon>
        <taxon>Eurotiomycetidae</taxon>
        <taxon>Eurotiales</taxon>
        <taxon>Aspergillaceae</taxon>
        <taxon>Penicillium</taxon>
    </lineage>
</organism>
<proteinExistence type="predicted"/>
<protein>
    <submittedName>
        <fullName evidence="2">Uncharacterized protein</fullName>
    </submittedName>
</protein>
<keyword evidence="3" id="KW-1185">Reference proteome</keyword>
<feature type="chain" id="PRO_5040874004" evidence="1">
    <location>
        <begin position="16"/>
        <end position="69"/>
    </location>
</feature>
<name>A0A9W9TUD2_PENCI</name>